<dbReference type="SUPFAM" id="SSF81342">
    <property type="entry name" value="Transmembrane di-heme cytochromes"/>
    <property type="match status" value="1"/>
</dbReference>
<keyword evidence="16" id="KW-1185">Reference proteome</keyword>
<dbReference type="InterPro" id="IPR011577">
    <property type="entry name" value="Cyt_b561_bac/Ni-Hgenase"/>
</dbReference>
<comment type="similarity">
    <text evidence="12">Belongs to the cytochrome b561 family.</text>
</comment>
<evidence type="ECO:0000256" key="10">
    <source>
        <dbReference type="ARBA" id="ARBA00023004"/>
    </source>
</evidence>
<dbReference type="Proteomes" id="UP000644699">
    <property type="component" value="Unassembled WGS sequence"/>
</dbReference>
<evidence type="ECO:0000256" key="7">
    <source>
        <dbReference type="ARBA" id="ARBA00022723"/>
    </source>
</evidence>
<evidence type="ECO:0000256" key="9">
    <source>
        <dbReference type="ARBA" id="ARBA00022989"/>
    </source>
</evidence>
<name>A0A917E6A9_9HYPH</name>
<keyword evidence="5" id="KW-0349">Heme</keyword>
<evidence type="ECO:0000256" key="1">
    <source>
        <dbReference type="ARBA" id="ARBA00001970"/>
    </source>
</evidence>
<keyword evidence="11 13" id="KW-0472">Membrane</keyword>
<evidence type="ECO:0000256" key="5">
    <source>
        <dbReference type="ARBA" id="ARBA00022617"/>
    </source>
</evidence>
<comment type="cofactor">
    <cofactor evidence="1">
        <name>heme b</name>
        <dbReference type="ChEBI" id="CHEBI:60344"/>
    </cofactor>
</comment>
<organism evidence="15 16">
    <name type="scientific">Aureimonas endophytica</name>
    <dbReference type="NCBI Taxonomy" id="2027858"/>
    <lineage>
        <taxon>Bacteria</taxon>
        <taxon>Pseudomonadati</taxon>
        <taxon>Pseudomonadota</taxon>
        <taxon>Alphaproteobacteria</taxon>
        <taxon>Hyphomicrobiales</taxon>
        <taxon>Aurantimonadaceae</taxon>
        <taxon>Aureimonas</taxon>
    </lineage>
</organism>
<evidence type="ECO:0000256" key="12">
    <source>
        <dbReference type="ARBA" id="ARBA00037975"/>
    </source>
</evidence>
<keyword evidence="4" id="KW-1003">Cell membrane</keyword>
<evidence type="ECO:0000313" key="16">
    <source>
        <dbReference type="Proteomes" id="UP000644699"/>
    </source>
</evidence>
<dbReference type="RefSeq" id="WP_188909816.1">
    <property type="nucleotide sequence ID" value="NZ_BMIQ01000004.1"/>
</dbReference>
<feature type="domain" description="Cytochrome b561 bacterial/Ni-hydrogenase" evidence="14">
    <location>
        <begin position="16"/>
        <end position="180"/>
    </location>
</feature>
<protein>
    <submittedName>
        <fullName evidence="15">Cytochrome b</fullName>
    </submittedName>
</protein>
<evidence type="ECO:0000256" key="4">
    <source>
        <dbReference type="ARBA" id="ARBA00022475"/>
    </source>
</evidence>
<comment type="caution">
    <text evidence="15">The sequence shown here is derived from an EMBL/GenBank/DDBJ whole genome shotgun (WGS) entry which is preliminary data.</text>
</comment>
<evidence type="ECO:0000256" key="13">
    <source>
        <dbReference type="SAM" id="Phobius"/>
    </source>
</evidence>
<feature type="transmembrane region" description="Helical" evidence="13">
    <location>
        <begin position="92"/>
        <end position="114"/>
    </location>
</feature>
<dbReference type="GO" id="GO:0009055">
    <property type="term" value="F:electron transfer activity"/>
    <property type="evidence" value="ECO:0007669"/>
    <property type="project" value="InterPro"/>
</dbReference>
<dbReference type="AlphaFoldDB" id="A0A917E6A9"/>
<reference evidence="15" key="1">
    <citation type="journal article" date="2014" name="Int. J. Syst. Evol. Microbiol.">
        <title>Complete genome sequence of Corynebacterium casei LMG S-19264T (=DSM 44701T), isolated from a smear-ripened cheese.</title>
        <authorList>
            <consortium name="US DOE Joint Genome Institute (JGI-PGF)"/>
            <person name="Walter F."/>
            <person name="Albersmeier A."/>
            <person name="Kalinowski J."/>
            <person name="Ruckert C."/>
        </authorList>
    </citation>
    <scope>NUCLEOTIDE SEQUENCE</scope>
    <source>
        <strain evidence="15">CGMCC 1.15367</strain>
    </source>
</reference>
<dbReference type="PANTHER" id="PTHR30529:SF1">
    <property type="entry name" value="CYTOCHROME B561 HOMOLOG 2"/>
    <property type="match status" value="1"/>
</dbReference>
<dbReference type="PANTHER" id="PTHR30529">
    <property type="entry name" value="CYTOCHROME B561"/>
    <property type="match status" value="1"/>
</dbReference>
<dbReference type="InterPro" id="IPR052168">
    <property type="entry name" value="Cytochrome_b561_oxidase"/>
</dbReference>
<dbReference type="GO" id="GO:0046872">
    <property type="term" value="F:metal ion binding"/>
    <property type="evidence" value="ECO:0007669"/>
    <property type="project" value="UniProtKB-KW"/>
</dbReference>
<keyword evidence="10" id="KW-0408">Iron</keyword>
<dbReference type="GO" id="GO:0020037">
    <property type="term" value="F:heme binding"/>
    <property type="evidence" value="ECO:0007669"/>
    <property type="project" value="TreeGrafter"/>
</dbReference>
<evidence type="ECO:0000256" key="2">
    <source>
        <dbReference type="ARBA" id="ARBA00004651"/>
    </source>
</evidence>
<keyword evidence="6 13" id="KW-0812">Transmembrane</keyword>
<feature type="transmembrane region" description="Helical" evidence="13">
    <location>
        <begin position="144"/>
        <end position="166"/>
    </location>
</feature>
<evidence type="ECO:0000256" key="8">
    <source>
        <dbReference type="ARBA" id="ARBA00022982"/>
    </source>
</evidence>
<keyword evidence="3" id="KW-0813">Transport</keyword>
<comment type="subcellular location">
    <subcellularLocation>
        <location evidence="2">Cell membrane</location>
        <topology evidence="2">Multi-pass membrane protein</topology>
    </subcellularLocation>
</comment>
<sequence length="183" mass="20098">MAVAFSRGETVRPLPAAIRRFHWLTVLLLAAMFALAWSFDWLGASDLGAALVDWHRSIGIALFALVLLRLLWRATHRIDPVPGGAPRWERALAALVQGGLYLGLLVMPVLGWTASALSGDTIRLFGFALPDVLPMDEDLSDRLFALHGTLAWLLLGLVALHVAGALRHHFVKRDGLLNRMRIG</sequence>
<keyword evidence="7" id="KW-0479">Metal-binding</keyword>
<evidence type="ECO:0000256" key="3">
    <source>
        <dbReference type="ARBA" id="ARBA00022448"/>
    </source>
</evidence>
<dbReference type="Gene3D" id="1.20.950.20">
    <property type="entry name" value="Transmembrane di-heme cytochromes, Chain C"/>
    <property type="match status" value="1"/>
</dbReference>
<feature type="transmembrane region" description="Helical" evidence="13">
    <location>
        <begin position="21"/>
        <end position="42"/>
    </location>
</feature>
<feature type="transmembrane region" description="Helical" evidence="13">
    <location>
        <begin position="54"/>
        <end position="72"/>
    </location>
</feature>
<dbReference type="GO" id="GO:0022904">
    <property type="term" value="P:respiratory electron transport chain"/>
    <property type="evidence" value="ECO:0007669"/>
    <property type="project" value="InterPro"/>
</dbReference>
<accession>A0A917E6A9</accession>
<keyword evidence="9 13" id="KW-1133">Transmembrane helix</keyword>
<evidence type="ECO:0000259" key="14">
    <source>
        <dbReference type="Pfam" id="PF01292"/>
    </source>
</evidence>
<dbReference type="EMBL" id="BMIQ01000004">
    <property type="protein sequence ID" value="GGE08956.1"/>
    <property type="molecule type" value="Genomic_DNA"/>
</dbReference>
<dbReference type="InterPro" id="IPR016174">
    <property type="entry name" value="Di-haem_cyt_TM"/>
</dbReference>
<evidence type="ECO:0000256" key="11">
    <source>
        <dbReference type="ARBA" id="ARBA00023136"/>
    </source>
</evidence>
<reference evidence="15" key="2">
    <citation type="submission" date="2020-09" db="EMBL/GenBank/DDBJ databases">
        <authorList>
            <person name="Sun Q."/>
            <person name="Zhou Y."/>
        </authorList>
    </citation>
    <scope>NUCLEOTIDE SEQUENCE</scope>
    <source>
        <strain evidence="15">CGMCC 1.15367</strain>
    </source>
</reference>
<dbReference type="Pfam" id="PF01292">
    <property type="entry name" value="Ni_hydr_CYTB"/>
    <property type="match status" value="1"/>
</dbReference>
<evidence type="ECO:0000256" key="6">
    <source>
        <dbReference type="ARBA" id="ARBA00022692"/>
    </source>
</evidence>
<dbReference type="GO" id="GO:0005886">
    <property type="term" value="C:plasma membrane"/>
    <property type="evidence" value="ECO:0007669"/>
    <property type="project" value="UniProtKB-SubCell"/>
</dbReference>
<proteinExistence type="inferred from homology"/>
<keyword evidence="8" id="KW-0249">Electron transport</keyword>
<gene>
    <name evidence="15" type="ORF">GCM10011390_30020</name>
</gene>
<evidence type="ECO:0000313" key="15">
    <source>
        <dbReference type="EMBL" id="GGE08956.1"/>
    </source>
</evidence>